<name>A0ABZ0S8J0_9GAMM</name>
<feature type="region of interest" description="Disordered" evidence="1">
    <location>
        <begin position="241"/>
        <end position="278"/>
    </location>
</feature>
<proteinExistence type="predicted"/>
<evidence type="ECO:0000313" key="2">
    <source>
        <dbReference type="EMBL" id="WPL17348.1"/>
    </source>
</evidence>
<evidence type="ECO:0000313" key="3">
    <source>
        <dbReference type="Proteomes" id="UP001432180"/>
    </source>
</evidence>
<dbReference type="InterPro" id="IPR010106">
    <property type="entry name" value="RpnA"/>
</dbReference>
<dbReference type="PANTHER" id="PTHR41317">
    <property type="entry name" value="PD-(D_E)XK NUCLEASE FAMILY TRANSPOSASE"/>
    <property type="match status" value="1"/>
</dbReference>
<dbReference type="EMBL" id="CP121472">
    <property type="protein sequence ID" value="WPL17348.1"/>
    <property type="molecule type" value="Genomic_DNA"/>
</dbReference>
<dbReference type="PANTHER" id="PTHR41317:SF1">
    <property type="entry name" value="PD-(D_E)XK NUCLEASE FAMILY TRANSPOSASE"/>
    <property type="match status" value="1"/>
</dbReference>
<sequence length="297" mass="34521">MKHPIDPKIDCVFKALLGAESNRALLIHFLNAILGSALATPITEVELLNPYNEKEYLNDKLSIVDVKARDQRGGLHQVEIQLLTHPDLPARILYNWTDLYSAQLSDGEKYNLLRPTHGIWLLGEDLLPERAEWMHEFRLRDSLGRLLLDHGGIWLLELNKFHADSIQTEQERWLKFFKDGEQLDADALPPWMQTKEMKQAMSTLKAFSDKERAYHAYQARLEFLREQHSIQSYLAELRAEAEQERDKAKQERANAEQERDKAKQERANAEQERRAKETALAELAQLKARLRDQGFTE</sequence>
<organism evidence="2 3">
    <name type="scientific">Thiorhodovibrio winogradskyi</name>
    <dbReference type="NCBI Taxonomy" id="77007"/>
    <lineage>
        <taxon>Bacteria</taxon>
        <taxon>Pseudomonadati</taxon>
        <taxon>Pseudomonadota</taxon>
        <taxon>Gammaproteobacteria</taxon>
        <taxon>Chromatiales</taxon>
        <taxon>Chromatiaceae</taxon>
        <taxon>Thiorhodovibrio</taxon>
    </lineage>
</organism>
<dbReference type="RefSeq" id="WP_328987862.1">
    <property type="nucleotide sequence ID" value="NZ_CP121472.1"/>
</dbReference>
<dbReference type="NCBIfam" id="TIGR01784">
    <property type="entry name" value="T_den_put_tspse"/>
    <property type="match status" value="1"/>
</dbReference>
<reference evidence="2 3" key="1">
    <citation type="journal article" date="2023" name="Microorganisms">
        <title>Thiorhodovibrio frisius and Trv. litoralis spp. nov., Two Novel Members from a Clade of Fastidious Purple Sulfur Bacteria That Exhibit Unique Red-Shifted Light-Harvesting Capabilities.</title>
        <authorList>
            <person name="Methner A."/>
            <person name="Kuzyk S.B."/>
            <person name="Petersen J."/>
            <person name="Bauer S."/>
            <person name="Brinkmann H."/>
            <person name="Sichau K."/>
            <person name="Wanner G."/>
            <person name="Wolf J."/>
            <person name="Neumann-Schaal M."/>
            <person name="Henke P."/>
            <person name="Tank M."/>
            <person name="Sproer C."/>
            <person name="Bunk B."/>
            <person name="Overmann J."/>
        </authorList>
    </citation>
    <scope>NUCLEOTIDE SEQUENCE [LARGE SCALE GENOMIC DNA]</scope>
    <source>
        <strain evidence="2 3">DSM 6702</strain>
    </source>
</reference>
<dbReference type="Pfam" id="PF12784">
    <property type="entry name" value="PDDEXK_2"/>
    <property type="match status" value="1"/>
</dbReference>
<protein>
    <submittedName>
        <fullName evidence="2">PD-(D/E)XK nuclease family transposase</fullName>
    </submittedName>
</protein>
<accession>A0ABZ0S8J0</accession>
<dbReference type="Proteomes" id="UP001432180">
    <property type="component" value="Chromosome"/>
</dbReference>
<gene>
    <name evidence="2" type="ORF">Thiowin_02354</name>
</gene>
<evidence type="ECO:0000256" key="1">
    <source>
        <dbReference type="SAM" id="MobiDB-lite"/>
    </source>
</evidence>
<keyword evidence="3" id="KW-1185">Reference proteome</keyword>